<sequence>MNDKTERRTQGETARDAAAEGEERAPARDAAQHRKGAAPKPGDAARKMRAMFKG</sequence>
<proteinExistence type="predicted"/>
<evidence type="ECO:0000313" key="3">
    <source>
        <dbReference type="Proteomes" id="UP001596972"/>
    </source>
</evidence>
<gene>
    <name evidence="2" type="ORF">ACFQ11_11305</name>
</gene>
<feature type="region of interest" description="Disordered" evidence="1">
    <location>
        <begin position="1"/>
        <end position="54"/>
    </location>
</feature>
<dbReference type="RefSeq" id="WP_378298014.1">
    <property type="nucleotide sequence ID" value="NZ_JBHTJA010000015.1"/>
</dbReference>
<accession>A0ABW3EMN5</accession>
<evidence type="ECO:0000256" key="1">
    <source>
        <dbReference type="SAM" id="MobiDB-lite"/>
    </source>
</evidence>
<dbReference type="EMBL" id="JBHTJA010000015">
    <property type="protein sequence ID" value="MFD0900980.1"/>
    <property type="molecule type" value="Genomic_DNA"/>
</dbReference>
<comment type="caution">
    <text evidence="2">The sequence shown here is derived from an EMBL/GenBank/DDBJ whole genome shotgun (WGS) entry which is preliminary data.</text>
</comment>
<organism evidence="2 3">
    <name type="scientific">Actinomadura sediminis</name>
    <dbReference type="NCBI Taxonomy" id="1038904"/>
    <lineage>
        <taxon>Bacteria</taxon>
        <taxon>Bacillati</taxon>
        <taxon>Actinomycetota</taxon>
        <taxon>Actinomycetes</taxon>
        <taxon>Streptosporangiales</taxon>
        <taxon>Thermomonosporaceae</taxon>
        <taxon>Actinomadura</taxon>
    </lineage>
</organism>
<dbReference type="Proteomes" id="UP001596972">
    <property type="component" value="Unassembled WGS sequence"/>
</dbReference>
<reference evidence="3" key="1">
    <citation type="journal article" date="2019" name="Int. J. Syst. Evol. Microbiol.">
        <title>The Global Catalogue of Microorganisms (GCM) 10K type strain sequencing project: providing services to taxonomists for standard genome sequencing and annotation.</title>
        <authorList>
            <consortium name="The Broad Institute Genomics Platform"/>
            <consortium name="The Broad Institute Genome Sequencing Center for Infectious Disease"/>
            <person name="Wu L."/>
            <person name="Ma J."/>
        </authorList>
    </citation>
    <scope>NUCLEOTIDE SEQUENCE [LARGE SCALE GENOMIC DNA]</scope>
    <source>
        <strain evidence="3">JCM 31202</strain>
    </source>
</reference>
<keyword evidence="3" id="KW-1185">Reference proteome</keyword>
<feature type="compositionally biased region" description="Basic and acidic residues" evidence="1">
    <location>
        <begin position="1"/>
        <end position="32"/>
    </location>
</feature>
<name>A0ABW3EMN5_9ACTN</name>
<evidence type="ECO:0000313" key="2">
    <source>
        <dbReference type="EMBL" id="MFD0900980.1"/>
    </source>
</evidence>
<protein>
    <submittedName>
        <fullName evidence="2">Uncharacterized protein</fullName>
    </submittedName>
</protein>